<evidence type="ECO:0000256" key="1">
    <source>
        <dbReference type="ARBA" id="ARBA00022729"/>
    </source>
</evidence>
<evidence type="ECO:0000256" key="3">
    <source>
        <dbReference type="SAM" id="SignalP"/>
    </source>
</evidence>
<keyword evidence="1 3" id="KW-0732">Signal</keyword>
<evidence type="ECO:0000313" key="5">
    <source>
        <dbReference type="Proteomes" id="UP001519887"/>
    </source>
</evidence>
<dbReference type="PANTHER" id="PTHR43649:SF33">
    <property type="entry name" value="POLYGALACTURONAN_RHAMNOGALACTURONAN-BINDING PROTEIN YTCQ"/>
    <property type="match status" value="1"/>
</dbReference>
<dbReference type="InterPro" id="IPR050490">
    <property type="entry name" value="Bact_solute-bd_prot1"/>
</dbReference>
<gene>
    <name evidence="4" type="ORF">K0U00_11430</name>
</gene>
<feature type="non-terminal residue" evidence="4">
    <location>
        <position position="456"/>
    </location>
</feature>
<evidence type="ECO:0000313" key="4">
    <source>
        <dbReference type="EMBL" id="MBW7454642.1"/>
    </source>
</evidence>
<dbReference type="Proteomes" id="UP001519887">
    <property type="component" value="Unassembled WGS sequence"/>
</dbReference>
<dbReference type="PANTHER" id="PTHR43649">
    <property type="entry name" value="ARABINOSE-BINDING PROTEIN-RELATED"/>
    <property type="match status" value="1"/>
</dbReference>
<feature type="chain" id="PRO_5046229703" evidence="3">
    <location>
        <begin position="28"/>
        <end position="456"/>
    </location>
</feature>
<dbReference type="Gene3D" id="3.40.190.10">
    <property type="entry name" value="Periplasmic binding protein-like II"/>
    <property type="match status" value="2"/>
</dbReference>
<keyword evidence="5" id="KW-1185">Reference proteome</keyword>
<organism evidence="4 5">
    <name type="scientific">Paenibacillus sepulcri</name>
    <dbReference type="NCBI Taxonomy" id="359917"/>
    <lineage>
        <taxon>Bacteria</taxon>
        <taxon>Bacillati</taxon>
        <taxon>Bacillota</taxon>
        <taxon>Bacilli</taxon>
        <taxon>Bacillales</taxon>
        <taxon>Paenibacillaceae</taxon>
        <taxon>Paenibacillus</taxon>
    </lineage>
</organism>
<evidence type="ECO:0000256" key="2">
    <source>
        <dbReference type="SAM" id="MobiDB-lite"/>
    </source>
</evidence>
<protein>
    <submittedName>
        <fullName evidence="4">Extracellular solute-binding protein</fullName>
    </submittedName>
</protein>
<comment type="caution">
    <text evidence="4">The sequence shown here is derived from an EMBL/GenBank/DDBJ whole genome shotgun (WGS) entry which is preliminary data.</text>
</comment>
<feature type="region of interest" description="Disordered" evidence="2">
    <location>
        <begin position="34"/>
        <end position="53"/>
    </location>
</feature>
<dbReference type="PROSITE" id="PS51257">
    <property type="entry name" value="PROKAR_LIPOPROTEIN"/>
    <property type="match status" value="1"/>
</dbReference>
<accession>A0ABS7C140</accession>
<dbReference type="EMBL" id="JAHZIK010000228">
    <property type="protein sequence ID" value="MBW7454642.1"/>
    <property type="molecule type" value="Genomic_DNA"/>
</dbReference>
<sequence>MKMIKKMKSKRSFIVLASLVLALAVSAAGCSSGKTANTAGTPDGDQAAGGTQANEEAPFPISVMMRSFNNDMITSQSTIWKQTEEYTNTKLSISFTPDAGYLDKMNITLASGSMPMVMFAPNVKISSIANAIKSGAFWEVGPYLKDYPNLSQMNPTILNNISTEGKVYGLYTSRALGRLGVSYRKDWLDNVGLTEPKTIDDFYNMLKAFTNNDPDKDGKNDTYGMVVTKYAGPWDMMQTWFGVPNQWGVGGDGKLVKAEFTPEYMEALKFFKKLYDEKLVNPDFAVYDSAKWNDPIINDQAGVAVDVADRSYQIEEAMKTAKPDTTASIDLFGAVSGPTGLHNLPTTGYGGVFLISKSSVKTEADLKKVLSFFDKIEDKDMQILISYGIEGKHYKVEDGKMIPILLNTDPQPANINIKSFNQLLIGVPDVLTTAFKPATPLRGKVQEVQEANLDIV</sequence>
<reference evidence="4 5" key="1">
    <citation type="submission" date="2021-07" db="EMBL/GenBank/DDBJ databases">
        <title>Paenibacillus radiodurans sp. nov., isolated from the southeastern edge of Tengger Desert.</title>
        <authorList>
            <person name="Zhang G."/>
        </authorList>
    </citation>
    <scope>NUCLEOTIDE SEQUENCE [LARGE SCALE GENOMIC DNA]</scope>
    <source>
        <strain evidence="4 5">CCM 7311</strain>
    </source>
</reference>
<name>A0ABS7C140_9BACL</name>
<feature type="signal peptide" evidence="3">
    <location>
        <begin position="1"/>
        <end position="27"/>
    </location>
</feature>
<proteinExistence type="predicted"/>
<dbReference type="SUPFAM" id="SSF53850">
    <property type="entry name" value="Periplasmic binding protein-like II"/>
    <property type="match status" value="1"/>
</dbReference>